<evidence type="ECO:0000313" key="3">
    <source>
        <dbReference type="Proteomes" id="UP000619238"/>
    </source>
</evidence>
<organism evidence="2 3">
    <name type="scientific">Kordia aestuariivivens</name>
    <dbReference type="NCBI Taxonomy" id="2759037"/>
    <lineage>
        <taxon>Bacteria</taxon>
        <taxon>Pseudomonadati</taxon>
        <taxon>Bacteroidota</taxon>
        <taxon>Flavobacteriia</taxon>
        <taxon>Flavobacteriales</taxon>
        <taxon>Flavobacteriaceae</taxon>
        <taxon>Kordia</taxon>
    </lineage>
</organism>
<comment type="caution">
    <text evidence="2">The sequence shown here is derived from an EMBL/GenBank/DDBJ whole genome shotgun (WGS) entry which is preliminary data.</text>
</comment>
<keyword evidence="3" id="KW-1185">Reference proteome</keyword>
<reference evidence="2 3" key="1">
    <citation type="submission" date="2020-07" db="EMBL/GenBank/DDBJ databases">
        <title>Description of Kordia aestuariivivens sp. nov., isolated from a tidal flat.</title>
        <authorList>
            <person name="Park S."/>
            <person name="Yoon J.-H."/>
        </authorList>
    </citation>
    <scope>NUCLEOTIDE SEQUENCE [LARGE SCALE GENOMIC DNA]</scope>
    <source>
        <strain evidence="2 3">YSTF-M3</strain>
    </source>
</reference>
<sequence length="125" mass="14028">MKQKIEIIHAYINAYNAFDISGMLKDLHADIVFENYASETLTLATQGIEEFEAQAKKAALLFESRMQRIVDISKNEKEVVVAINYQGIVAVDLSEEIKKGAEITLNGKSVFSFKDQKISKIIDIS</sequence>
<dbReference type="InterPro" id="IPR032710">
    <property type="entry name" value="NTF2-like_dom_sf"/>
</dbReference>
<feature type="domain" description="SnoaL-like" evidence="1">
    <location>
        <begin position="9"/>
        <end position="120"/>
    </location>
</feature>
<accession>A0ABR7Q418</accession>
<proteinExistence type="predicted"/>
<dbReference type="InterPro" id="IPR037401">
    <property type="entry name" value="SnoaL-like"/>
</dbReference>
<name>A0ABR7Q418_9FLAO</name>
<gene>
    <name evidence="2" type="ORF">H2O64_01320</name>
</gene>
<dbReference type="Gene3D" id="3.10.450.50">
    <property type="match status" value="1"/>
</dbReference>
<dbReference type="EMBL" id="JACGWS010000001">
    <property type="protein sequence ID" value="MBC8753290.1"/>
    <property type="molecule type" value="Genomic_DNA"/>
</dbReference>
<dbReference type="Pfam" id="PF12680">
    <property type="entry name" value="SnoaL_2"/>
    <property type="match status" value="1"/>
</dbReference>
<evidence type="ECO:0000259" key="1">
    <source>
        <dbReference type="Pfam" id="PF12680"/>
    </source>
</evidence>
<dbReference type="Proteomes" id="UP000619238">
    <property type="component" value="Unassembled WGS sequence"/>
</dbReference>
<protein>
    <submittedName>
        <fullName evidence="2">Nuclear transport factor 2 family protein</fullName>
    </submittedName>
</protein>
<dbReference type="RefSeq" id="WP_187560329.1">
    <property type="nucleotide sequence ID" value="NZ_JACGWS010000001.1"/>
</dbReference>
<evidence type="ECO:0000313" key="2">
    <source>
        <dbReference type="EMBL" id="MBC8753290.1"/>
    </source>
</evidence>
<dbReference type="SUPFAM" id="SSF54427">
    <property type="entry name" value="NTF2-like"/>
    <property type="match status" value="1"/>
</dbReference>